<dbReference type="AlphaFoldDB" id="A0A158QQB9"/>
<evidence type="ECO:0000259" key="3">
    <source>
        <dbReference type="Pfam" id="PF01576"/>
    </source>
</evidence>
<keyword evidence="5" id="KW-1185">Reference proteome</keyword>
<dbReference type="GO" id="GO:0032982">
    <property type="term" value="C:myosin filament"/>
    <property type="evidence" value="ECO:0007669"/>
    <property type="project" value="TreeGrafter"/>
</dbReference>
<evidence type="ECO:0000313" key="6">
    <source>
        <dbReference type="WBParaSite" id="HPLM_0001457101-mRNA-1"/>
    </source>
</evidence>
<feature type="coiled-coil region" evidence="2">
    <location>
        <begin position="86"/>
        <end position="326"/>
    </location>
</feature>
<dbReference type="SUPFAM" id="SSF52540">
    <property type="entry name" value="P-loop containing nucleoside triphosphate hydrolases"/>
    <property type="match status" value="1"/>
</dbReference>
<evidence type="ECO:0000313" key="4">
    <source>
        <dbReference type="EMBL" id="VDO53241.1"/>
    </source>
</evidence>
<dbReference type="GO" id="GO:0000146">
    <property type="term" value="F:microfilament motor activity"/>
    <property type="evidence" value="ECO:0007669"/>
    <property type="project" value="TreeGrafter"/>
</dbReference>
<dbReference type="PROSITE" id="PS50096">
    <property type="entry name" value="IQ"/>
    <property type="match status" value="1"/>
</dbReference>
<accession>A0A158QQB9</accession>
<gene>
    <name evidence="4" type="ORF">HPLM_LOCUS14563</name>
</gene>
<dbReference type="GO" id="GO:0005737">
    <property type="term" value="C:cytoplasm"/>
    <property type="evidence" value="ECO:0007669"/>
    <property type="project" value="TreeGrafter"/>
</dbReference>
<dbReference type="GO" id="GO:0045214">
    <property type="term" value="P:sarcomere organization"/>
    <property type="evidence" value="ECO:0007669"/>
    <property type="project" value="TreeGrafter"/>
</dbReference>
<dbReference type="Gene3D" id="1.20.5.4820">
    <property type="match status" value="1"/>
</dbReference>
<dbReference type="PANTHER" id="PTHR45615:SF17">
    <property type="entry name" value="MYOSIN MOTOR DOMAIN-CONTAINING PROTEIN"/>
    <property type="match status" value="1"/>
</dbReference>
<name>A0A158QQB9_HAEPC</name>
<protein>
    <submittedName>
        <fullName evidence="6">Myosin_tail_1 domain-containing protein</fullName>
    </submittedName>
</protein>
<organism evidence="6">
    <name type="scientific">Haemonchus placei</name>
    <name type="common">Barber's pole worm</name>
    <dbReference type="NCBI Taxonomy" id="6290"/>
    <lineage>
        <taxon>Eukaryota</taxon>
        <taxon>Metazoa</taxon>
        <taxon>Ecdysozoa</taxon>
        <taxon>Nematoda</taxon>
        <taxon>Chromadorea</taxon>
        <taxon>Rhabditida</taxon>
        <taxon>Rhabditina</taxon>
        <taxon>Rhabditomorpha</taxon>
        <taxon>Strongyloidea</taxon>
        <taxon>Trichostrongylidae</taxon>
        <taxon>Haemonchus</taxon>
    </lineage>
</organism>
<dbReference type="Proteomes" id="UP000268014">
    <property type="component" value="Unassembled WGS sequence"/>
</dbReference>
<reference evidence="4 5" key="2">
    <citation type="submission" date="2018-11" db="EMBL/GenBank/DDBJ databases">
        <authorList>
            <consortium name="Pathogen Informatics"/>
        </authorList>
    </citation>
    <scope>NUCLEOTIDE SEQUENCE [LARGE SCALE GENOMIC DNA]</scope>
    <source>
        <strain evidence="4 5">MHpl1</strain>
    </source>
</reference>
<dbReference type="InterPro" id="IPR002928">
    <property type="entry name" value="Myosin_tail"/>
</dbReference>
<sequence length="504" mass="59408">MSPVVQVFFRAGTVAKMEELRDAALAKMIVKLQCAVRCYLAQCHYQQLLQQQEAYGLIQRNVRQWTTLRLWPWYRLFIRLRPMLKGMKSNAEVEALERKVKELEESSKNGEVERKRFEEELRVKTEQYEESRAALDRERMLMEKRNQEIEELYKSLKAETEKFEEEARRAKELEKEKAKEQKEWAEKVIFVDHIFKSYDSREPYLAGKNQEKRMQMEAEAEAARAKQLNNALTAELKSHRAENQKLLDQRKAQEMENIELTDRLHTLQEKYDRAETHRNRLQEDMEKFEEKYLAEQRQKDDLAKANKKLENHLKTIQQQLTLLQHEKHSLDLDSKRKEEDIGQLKTRAANDANLIAKLKANIRRLIDRIQELEDDLDLEKKSRCKADHQRIEMQTELEALQCQMEEVTGQLTVQVHINRIHAEELANLQREIELKNISRQSYIADICSMQYSTVNNLRTLSKQAANLESEAGRVLSARHSIQNLAGVPRVYLDSADSEDEESSI</sequence>
<dbReference type="PANTHER" id="PTHR45615">
    <property type="entry name" value="MYOSIN HEAVY CHAIN, NON-MUSCLE"/>
    <property type="match status" value="1"/>
</dbReference>
<evidence type="ECO:0000313" key="5">
    <source>
        <dbReference type="Proteomes" id="UP000268014"/>
    </source>
</evidence>
<dbReference type="EMBL" id="UZAF01018613">
    <property type="protein sequence ID" value="VDO53241.1"/>
    <property type="molecule type" value="Genomic_DNA"/>
</dbReference>
<dbReference type="STRING" id="6290.A0A158QQB9"/>
<dbReference type="OMA" id="RAETHRN"/>
<dbReference type="WBParaSite" id="HPLM_0001457101-mRNA-1">
    <property type="protein sequence ID" value="HPLM_0001457101-mRNA-1"/>
    <property type="gene ID" value="HPLM_0001457101"/>
</dbReference>
<dbReference type="GO" id="GO:0051015">
    <property type="term" value="F:actin filament binding"/>
    <property type="evidence" value="ECO:0007669"/>
    <property type="project" value="TreeGrafter"/>
</dbReference>
<dbReference type="Pfam" id="PF01576">
    <property type="entry name" value="Myosin_tail_1"/>
    <property type="match status" value="1"/>
</dbReference>
<dbReference type="SUPFAM" id="SSF90257">
    <property type="entry name" value="Myosin rod fragments"/>
    <property type="match status" value="1"/>
</dbReference>
<evidence type="ECO:0000256" key="2">
    <source>
        <dbReference type="SAM" id="Coils"/>
    </source>
</evidence>
<proteinExistence type="predicted"/>
<dbReference type="OrthoDB" id="6108017at2759"/>
<evidence type="ECO:0000256" key="1">
    <source>
        <dbReference type="ARBA" id="ARBA00023054"/>
    </source>
</evidence>
<reference evidence="6" key="1">
    <citation type="submission" date="2016-04" db="UniProtKB">
        <authorList>
            <consortium name="WormBaseParasite"/>
        </authorList>
    </citation>
    <scope>IDENTIFICATION</scope>
</reference>
<dbReference type="GO" id="GO:0016460">
    <property type="term" value="C:myosin II complex"/>
    <property type="evidence" value="ECO:0007669"/>
    <property type="project" value="TreeGrafter"/>
</dbReference>
<feature type="domain" description="Myosin tail" evidence="3">
    <location>
        <begin position="93"/>
        <end position="463"/>
    </location>
</feature>
<keyword evidence="1 2" id="KW-0175">Coiled coil</keyword>
<dbReference type="GO" id="GO:0006936">
    <property type="term" value="P:muscle contraction"/>
    <property type="evidence" value="ECO:0007669"/>
    <property type="project" value="TreeGrafter"/>
</dbReference>
<dbReference type="InterPro" id="IPR027417">
    <property type="entry name" value="P-loop_NTPase"/>
</dbReference>
<feature type="coiled-coil region" evidence="2">
    <location>
        <begin position="355"/>
        <end position="410"/>
    </location>
</feature>